<keyword evidence="5 6" id="KW-0472">Membrane</keyword>
<comment type="caution">
    <text evidence="7">The sequence shown here is derived from an EMBL/GenBank/DDBJ whole genome shotgun (WGS) entry which is preliminary data.</text>
</comment>
<comment type="similarity">
    <text evidence="2">Belongs to the TMEM86 family.</text>
</comment>
<keyword evidence="3 6" id="KW-0812">Transmembrane</keyword>
<dbReference type="EMBL" id="JAUKUA010000005">
    <property type="protein sequence ID" value="KAK0710735.1"/>
    <property type="molecule type" value="Genomic_DNA"/>
</dbReference>
<sequence>MPAVDRIIISLSAVSAVAFLGQVQAPPSPKRALVKTSSTALLALLALFRGGPALGVIALALGSIGDWCLAFDGEAAFLGGLTHFLMAHLFYIRLFSQMAARPGTELAYGLVPVAGWQAQAAAALGVLVVGMIGALVPRVPGGLRVPIVIYSTAIFAMVLTALAVDNDRILAGALLFTTSDALLAANQFLVGPKSSHRGWMQHSVWVSYYTAQLLIALEF</sequence>
<dbReference type="AlphaFoldDB" id="A0AA40DPE9"/>
<dbReference type="Proteomes" id="UP001172102">
    <property type="component" value="Unassembled WGS sequence"/>
</dbReference>
<keyword evidence="8" id="KW-1185">Reference proteome</keyword>
<name>A0AA40DPE9_9PEZI</name>
<dbReference type="InterPro" id="IPR012506">
    <property type="entry name" value="TMEM86B-like"/>
</dbReference>
<feature type="transmembrane region" description="Helical" evidence="6">
    <location>
        <begin position="116"/>
        <end position="136"/>
    </location>
</feature>
<feature type="transmembrane region" description="Helical" evidence="6">
    <location>
        <begin position="169"/>
        <end position="190"/>
    </location>
</feature>
<evidence type="ECO:0000256" key="6">
    <source>
        <dbReference type="SAM" id="Phobius"/>
    </source>
</evidence>
<evidence type="ECO:0000256" key="5">
    <source>
        <dbReference type="ARBA" id="ARBA00023136"/>
    </source>
</evidence>
<comment type="subcellular location">
    <subcellularLocation>
        <location evidence="1">Membrane</location>
        <topology evidence="1">Multi-pass membrane protein</topology>
    </subcellularLocation>
</comment>
<dbReference type="PANTHER" id="PTHR31885:SF6">
    <property type="entry name" value="GH04784P"/>
    <property type="match status" value="1"/>
</dbReference>
<proteinExistence type="inferred from homology"/>
<evidence type="ECO:0000256" key="4">
    <source>
        <dbReference type="ARBA" id="ARBA00022989"/>
    </source>
</evidence>
<gene>
    <name evidence="7" type="ORF">B0H67DRAFT_601661</name>
</gene>
<accession>A0AA40DPE9</accession>
<evidence type="ECO:0000313" key="8">
    <source>
        <dbReference type="Proteomes" id="UP001172102"/>
    </source>
</evidence>
<feature type="transmembrane region" description="Helical" evidence="6">
    <location>
        <begin position="7"/>
        <end position="25"/>
    </location>
</feature>
<evidence type="ECO:0000256" key="3">
    <source>
        <dbReference type="ARBA" id="ARBA00022692"/>
    </source>
</evidence>
<dbReference type="PANTHER" id="PTHR31885">
    <property type="entry name" value="GH04784P"/>
    <property type="match status" value="1"/>
</dbReference>
<feature type="transmembrane region" description="Helical" evidence="6">
    <location>
        <begin position="76"/>
        <end position="96"/>
    </location>
</feature>
<evidence type="ECO:0000256" key="2">
    <source>
        <dbReference type="ARBA" id="ARBA00007375"/>
    </source>
</evidence>
<evidence type="ECO:0000256" key="1">
    <source>
        <dbReference type="ARBA" id="ARBA00004141"/>
    </source>
</evidence>
<dbReference type="GO" id="GO:0016020">
    <property type="term" value="C:membrane"/>
    <property type="evidence" value="ECO:0007669"/>
    <property type="project" value="UniProtKB-SubCell"/>
</dbReference>
<dbReference type="Pfam" id="PF07947">
    <property type="entry name" value="YhhN"/>
    <property type="match status" value="1"/>
</dbReference>
<feature type="transmembrane region" description="Helical" evidence="6">
    <location>
        <begin position="143"/>
        <end position="163"/>
    </location>
</feature>
<dbReference type="GO" id="GO:0016787">
    <property type="term" value="F:hydrolase activity"/>
    <property type="evidence" value="ECO:0007669"/>
    <property type="project" value="TreeGrafter"/>
</dbReference>
<keyword evidence="4 6" id="KW-1133">Transmembrane helix</keyword>
<reference evidence="7" key="1">
    <citation type="submission" date="2023-06" db="EMBL/GenBank/DDBJ databases">
        <title>Genome-scale phylogeny and comparative genomics of the fungal order Sordariales.</title>
        <authorList>
            <consortium name="Lawrence Berkeley National Laboratory"/>
            <person name="Hensen N."/>
            <person name="Bonometti L."/>
            <person name="Westerberg I."/>
            <person name="Brannstrom I.O."/>
            <person name="Guillou S."/>
            <person name="Cros-Aarteil S."/>
            <person name="Calhoun S."/>
            <person name="Haridas S."/>
            <person name="Kuo A."/>
            <person name="Mondo S."/>
            <person name="Pangilinan J."/>
            <person name="Riley R."/>
            <person name="Labutti K."/>
            <person name="Andreopoulos B."/>
            <person name="Lipzen A."/>
            <person name="Chen C."/>
            <person name="Yanf M."/>
            <person name="Daum C."/>
            <person name="Ng V."/>
            <person name="Clum A."/>
            <person name="Steindorff A."/>
            <person name="Ohm R."/>
            <person name="Martin F."/>
            <person name="Silar P."/>
            <person name="Natvig D."/>
            <person name="Lalanne C."/>
            <person name="Gautier V."/>
            <person name="Ament-Velasquez S.L."/>
            <person name="Kruys A."/>
            <person name="Hutchinson M.I."/>
            <person name="Powell A.J."/>
            <person name="Barry K."/>
            <person name="Miller A.N."/>
            <person name="Grigoriev I.V."/>
            <person name="Debuchy R."/>
            <person name="Gladieux P."/>
            <person name="Thoren M.H."/>
            <person name="Johannesson H."/>
        </authorList>
    </citation>
    <scope>NUCLEOTIDE SEQUENCE</scope>
    <source>
        <strain evidence="7">SMH4607-1</strain>
    </source>
</reference>
<evidence type="ECO:0000313" key="7">
    <source>
        <dbReference type="EMBL" id="KAK0710735.1"/>
    </source>
</evidence>
<feature type="transmembrane region" description="Helical" evidence="6">
    <location>
        <begin position="40"/>
        <end position="64"/>
    </location>
</feature>
<organism evidence="7 8">
    <name type="scientific">Lasiosphaeris hirsuta</name>
    <dbReference type="NCBI Taxonomy" id="260670"/>
    <lineage>
        <taxon>Eukaryota</taxon>
        <taxon>Fungi</taxon>
        <taxon>Dikarya</taxon>
        <taxon>Ascomycota</taxon>
        <taxon>Pezizomycotina</taxon>
        <taxon>Sordariomycetes</taxon>
        <taxon>Sordariomycetidae</taxon>
        <taxon>Sordariales</taxon>
        <taxon>Lasiosphaeriaceae</taxon>
        <taxon>Lasiosphaeris</taxon>
    </lineage>
</organism>
<protein>
    <submittedName>
        <fullName evidence="7">YhhN-like protein</fullName>
    </submittedName>
</protein>